<comment type="caution">
    <text evidence="2">The sequence shown here is derived from an EMBL/GenBank/DDBJ whole genome shotgun (WGS) entry which is preliminary data.</text>
</comment>
<accession>A0ABS4CG78</accession>
<evidence type="ECO:0000256" key="1">
    <source>
        <dbReference type="SAM" id="Phobius"/>
    </source>
</evidence>
<keyword evidence="3" id="KW-1185">Reference proteome</keyword>
<dbReference type="Proteomes" id="UP000673375">
    <property type="component" value="Unassembled WGS sequence"/>
</dbReference>
<feature type="transmembrane region" description="Helical" evidence="1">
    <location>
        <begin position="147"/>
        <end position="167"/>
    </location>
</feature>
<organism evidence="2 3">
    <name type="scientific">Enterococcus larvae</name>
    <dbReference type="NCBI Taxonomy" id="2794352"/>
    <lineage>
        <taxon>Bacteria</taxon>
        <taxon>Bacillati</taxon>
        <taxon>Bacillota</taxon>
        <taxon>Bacilli</taxon>
        <taxon>Lactobacillales</taxon>
        <taxon>Enterococcaceae</taxon>
        <taxon>Enterococcus</taxon>
    </lineage>
</organism>
<keyword evidence="1" id="KW-0812">Transmembrane</keyword>
<protein>
    <submittedName>
        <fullName evidence="2">M50 family metallopeptidase</fullName>
    </submittedName>
</protein>
<dbReference type="EMBL" id="JAEDXU010000001">
    <property type="protein sequence ID" value="MBP1045010.1"/>
    <property type="molecule type" value="Genomic_DNA"/>
</dbReference>
<proteinExistence type="predicted"/>
<dbReference type="RefSeq" id="WP_209555799.1">
    <property type="nucleotide sequence ID" value="NZ_JAEDXU010000001.1"/>
</dbReference>
<feature type="transmembrane region" description="Helical" evidence="1">
    <location>
        <begin position="120"/>
        <end position="141"/>
    </location>
</feature>
<feature type="transmembrane region" description="Helical" evidence="1">
    <location>
        <begin position="6"/>
        <end position="26"/>
    </location>
</feature>
<name>A0ABS4CG78_9ENTE</name>
<gene>
    <name evidence="2" type="ORF">I6N96_01870</name>
</gene>
<sequence>MKKVMKQLINILVMAIIGGFFGYYLGMGIGRGEISGTVIILTVLSFPVWFVVQIIIHEAGHALFGLLTGYRMVSFRIFSFMWVWQKDGKIVFRRHKIPGTLGQCLMSPPPYNEGKFPFRLYLMGGVLANLIFSLIIGILFTSGSLPATAFVIIGLFFALTNGIPSGFNDGATIRMASSSKEQAYLFYLQVEANYLFNLGKTYVDLPESYFDLVPEIPKRTYFNDYQAFLQLGLLFEQKNLVEYEERLEELWDRQDEMIPLYQIELKKTMLTWLCTNEPEDEWIPQLWNDKTVKTSLKQPRMGNRITEAAYYGFVEGNQEKAVALLTDGKALYDKAPNLAAAKLSLDEIEWLEQLLKESFQDEYLEVEEVTE</sequence>
<feature type="transmembrane region" description="Helical" evidence="1">
    <location>
        <begin position="62"/>
        <end position="84"/>
    </location>
</feature>
<keyword evidence="1" id="KW-1133">Transmembrane helix</keyword>
<keyword evidence="1" id="KW-0472">Membrane</keyword>
<evidence type="ECO:0000313" key="3">
    <source>
        <dbReference type="Proteomes" id="UP000673375"/>
    </source>
</evidence>
<feature type="transmembrane region" description="Helical" evidence="1">
    <location>
        <begin position="38"/>
        <end position="56"/>
    </location>
</feature>
<reference evidence="2 3" key="1">
    <citation type="submission" date="2020-12" db="EMBL/GenBank/DDBJ databases">
        <title>Vagococcus allomyrinae sp. nov. and Enterococcus lavae sp. nov., isolated from the larvae of Allomyrina dichotoma.</title>
        <authorList>
            <person name="Lee S.D."/>
        </authorList>
    </citation>
    <scope>NUCLEOTIDE SEQUENCE [LARGE SCALE GENOMIC DNA]</scope>
    <source>
        <strain evidence="2 3">BWM-S5</strain>
    </source>
</reference>
<dbReference type="InterPro" id="IPR049500">
    <property type="entry name" value="Peptidase_M50B-like"/>
</dbReference>
<dbReference type="Pfam" id="PF13398">
    <property type="entry name" value="Peptidase_M50B"/>
    <property type="match status" value="1"/>
</dbReference>
<evidence type="ECO:0000313" key="2">
    <source>
        <dbReference type="EMBL" id="MBP1045010.1"/>
    </source>
</evidence>